<dbReference type="EMBL" id="NBSK02000003">
    <property type="protein sequence ID" value="KAJ0216828.1"/>
    <property type="molecule type" value="Genomic_DNA"/>
</dbReference>
<comment type="caution">
    <text evidence="1">The sequence shown here is derived from an EMBL/GenBank/DDBJ whole genome shotgun (WGS) entry which is preliminary data.</text>
</comment>
<gene>
    <name evidence="1" type="ORF">LSAT_V11C300139800</name>
</gene>
<keyword evidence="2" id="KW-1185">Reference proteome</keyword>
<evidence type="ECO:0000313" key="2">
    <source>
        <dbReference type="Proteomes" id="UP000235145"/>
    </source>
</evidence>
<dbReference type="Proteomes" id="UP000235145">
    <property type="component" value="Unassembled WGS sequence"/>
</dbReference>
<organism evidence="1 2">
    <name type="scientific">Lactuca sativa</name>
    <name type="common">Garden lettuce</name>
    <dbReference type="NCBI Taxonomy" id="4236"/>
    <lineage>
        <taxon>Eukaryota</taxon>
        <taxon>Viridiplantae</taxon>
        <taxon>Streptophyta</taxon>
        <taxon>Embryophyta</taxon>
        <taxon>Tracheophyta</taxon>
        <taxon>Spermatophyta</taxon>
        <taxon>Magnoliopsida</taxon>
        <taxon>eudicotyledons</taxon>
        <taxon>Gunneridae</taxon>
        <taxon>Pentapetalae</taxon>
        <taxon>asterids</taxon>
        <taxon>campanulids</taxon>
        <taxon>Asterales</taxon>
        <taxon>Asteraceae</taxon>
        <taxon>Cichorioideae</taxon>
        <taxon>Cichorieae</taxon>
        <taxon>Lactucinae</taxon>
        <taxon>Lactuca</taxon>
    </lineage>
</organism>
<dbReference type="AlphaFoldDB" id="A0A9R1W4A4"/>
<name>A0A9R1W4A4_LACSA</name>
<protein>
    <submittedName>
        <fullName evidence="1">Uncharacterized protein</fullName>
    </submittedName>
</protein>
<reference evidence="1 2" key="1">
    <citation type="journal article" date="2017" name="Nat. Commun.">
        <title>Genome assembly with in vitro proximity ligation data and whole-genome triplication in lettuce.</title>
        <authorList>
            <person name="Reyes-Chin-Wo S."/>
            <person name="Wang Z."/>
            <person name="Yang X."/>
            <person name="Kozik A."/>
            <person name="Arikit S."/>
            <person name="Song C."/>
            <person name="Xia L."/>
            <person name="Froenicke L."/>
            <person name="Lavelle D.O."/>
            <person name="Truco M.J."/>
            <person name="Xia R."/>
            <person name="Zhu S."/>
            <person name="Xu C."/>
            <person name="Xu H."/>
            <person name="Xu X."/>
            <person name="Cox K."/>
            <person name="Korf I."/>
            <person name="Meyers B.C."/>
            <person name="Michelmore R.W."/>
        </authorList>
    </citation>
    <scope>NUCLEOTIDE SEQUENCE [LARGE SCALE GENOMIC DNA]</scope>
    <source>
        <strain evidence="2">cv. Salinas</strain>
        <tissue evidence="1">Seedlings</tissue>
    </source>
</reference>
<sequence length="171" mass="20187">MIILYARTEIFGEVLDTWVDLLNHQELGMDFGNSPYRLFLKVGVYTAYLTSTLSDDRKYEKFKENFHDSTDRYFKEINHPRENAILKESITPQRLEMPWRAVKNKADCRAKVLDLAEKCQKVEFKVCIAHPYKAMQTIQKRIYLSGISFTPHLMIMHLDQLKQVLVLSHEF</sequence>
<accession>A0A9R1W4A4</accession>
<proteinExistence type="predicted"/>
<evidence type="ECO:0000313" key="1">
    <source>
        <dbReference type="EMBL" id="KAJ0216828.1"/>
    </source>
</evidence>